<proteinExistence type="predicted"/>
<dbReference type="Proteomes" id="UP000798662">
    <property type="component" value="Chromosome 1"/>
</dbReference>
<name>A0ACC3BS59_PYRYE</name>
<evidence type="ECO:0000313" key="2">
    <source>
        <dbReference type="Proteomes" id="UP000798662"/>
    </source>
</evidence>
<gene>
    <name evidence="1" type="ORF">I4F81_003158</name>
</gene>
<keyword evidence="2" id="KW-1185">Reference proteome</keyword>
<accession>A0ACC3BS59</accession>
<reference evidence="1" key="1">
    <citation type="submission" date="2019-11" db="EMBL/GenBank/DDBJ databases">
        <title>Nori genome reveals adaptations in red seaweeds to the harsh intertidal environment.</title>
        <authorList>
            <person name="Wang D."/>
            <person name="Mao Y."/>
        </authorList>
    </citation>
    <scope>NUCLEOTIDE SEQUENCE</scope>
    <source>
        <tissue evidence="1">Gametophyte</tissue>
    </source>
</reference>
<evidence type="ECO:0000313" key="1">
    <source>
        <dbReference type="EMBL" id="KAK1860570.1"/>
    </source>
</evidence>
<organism evidence="1 2">
    <name type="scientific">Pyropia yezoensis</name>
    <name type="common">Susabi-nori</name>
    <name type="synonym">Porphyra yezoensis</name>
    <dbReference type="NCBI Taxonomy" id="2788"/>
    <lineage>
        <taxon>Eukaryota</taxon>
        <taxon>Rhodophyta</taxon>
        <taxon>Bangiophyceae</taxon>
        <taxon>Bangiales</taxon>
        <taxon>Bangiaceae</taxon>
        <taxon>Pyropia</taxon>
    </lineage>
</organism>
<sequence length="112" mass="11835">MVKPGREDSTESPMPCLGTDVESLQSYDAPPAALVVEQADDAVEDADDAADSIGPPDPVIQDSVSCSEVQLPVGQFADCAKDLALFTYAFNYGLTEAALADFLNLRACQATY</sequence>
<dbReference type="EMBL" id="CM020618">
    <property type="protein sequence ID" value="KAK1860570.1"/>
    <property type="molecule type" value="Genomic_DNA"/>
</dbReference>
<protein>
    <submittedName>
        <fullName evidence="1">Uncharacterized protein</fullName>
    </submittedName>
</protein>
<comment type="caution">
    <text evidence="1">The sequence shown here is derived from an EMBL/GenBank/DDBJ whole genome shotgun (WGS) entry which is preliminary data.</text>
</comment>